<name>A0A7I8VYA1_9ANNE</name>
<dbReference type="PANTHER" id="PTHR10267:SF0">
    <property type="entry name" value="DNA POLYMERASE SUBUNIT GAMMA-1"/>
    <property type="match status" value="1"/>
</dbReference>
<evidence type="ECO:0000256" key="2">
    <source>
        <dbReference type="ARBA" id="ARBA00004436"/>
    </source>
</evidence>
<keyword evidence="18" id="KW-1185">Reference proteome</keyword>
<dbReference type="SUPFAM" id="SSF53098">
    <property type="entry name" value="Ribonuclease H-like"/>
    <property type="match status" value="1"/>
</dbReference>
<dbReference type="PANTHER" id="PTHR10267">
    <property type="entry name" value="DNA POLYMERASE SUBUNIT GAMMA-1"/>
    <property type="match status" value="1"/>
</dbReference>
<keyword evidence="8" id="KW-0235">DNA replication</keyword>
<evidence type="ECO:0000259" key="16">
    <source>
        <dbReference type="SMART" id="SM00482"/>
    </source>
</evidence>
<dbReference type="InterPro" id="IPR002297">
    <property type="entry name" value="DNA-dir_DNA_pol_A_mt"/>
</dbReference>
<evidence type="ECO:0000256" key="15">
    <source>
        <dbReference type="SAM" id="MobiDB-lite"/>
    </source>
</evidence>
<accession>A0A7I8VYA1</accession>
<dbReference type="SMART" id="SM00482">
    <property type="entry name" value="POLAc"/>
    <property type="match status" value="1"/>
</dbReference>
<organism evidence="17 18">
    <name type="scientific">Dimorphilus gyrociliatus</name>
    <dbReference type="NCBI Taxonomy" id="2664684"/>
    <lineage>
        <taxon>Eukaryota</taxon>
        <taxon>Metazoa</taxon>
        <taxon>Spiralia</taxon>
        <taxon>Lophotrochozoa</taxon>
        <taxon>Annelida</taxon>
        <taxon>Polychaeta</taxon>
        <taxon>Polychaeta incertae sedis</taxon>
        <taxon>Dinophilidae</taxon>
        <taxon>Dimorphilus</taxon>
    </lineage>
</organism>
<dbReference type="InterPro" id="IPR041336">
    <property type="entry name" value="DNApol_Exo"/>
</dbReference>
<comment type="subcellular location">
    <subcellularLocation>
        <location evidence="2">Mitochondrion matrix</location>
        <location evidence="2">Mitochondrion nucleoid</location>
    </subcellularLocation>
</comment>
<evidence type="ECO:0000256" key="13">
    <source>
        <dbReference type="ARBA" id="ARBA00023271"/>
    </source>
</evidence>
<dbReference type="EMBL" id="CAJFCJ010000014">
    <property type="protein sequence ID" value="CAD5121345.1"/>
    <property type="molecule type" value="Genomic_DNA"/>
</dbReference>
<keyword evidence="9" id="KW-0460">Magnesium</keyword>
<comment type="cofactor">
    <cofactor evidence="1">
        <name>Mg(2+)</name>
        <dbReference type="ChEBI" id="CHEBI:18420"/>
    </cofactor>
</comment>
<dbReference type="GO" id="GO:0008408">
    <property type="term" value="F:3'-5' exonuclease activity"/>
    <property type="evidence" value="ECO:0007669"/>
    <property type="project" value="TreeGrafter"/>
</dbReference>
<protein>
    <recommendedName>
        <fullName evidence="5">DNA polymerase subunit gamma-1</fullName>
        <ecNumber evidence="4">2.7.7.7</ecNumber>
    </recommendedName>
    <alternativeName>
        <fullName evidence="14">Mitochondrial DNA polymerase catalytic subunit</fullName>
    </alternativeName>
</protein>
<dbReference type="InterPro" id="IPR012337">
    <property type="entry name" value="RNaseH-like_sf"/>
</dbReference>
<evidence type="ECO:0000256" key="3">
    <source>
        <dbReference type="ARBA" id="ARBA00007705"/>
    </source>
</evidence>
<keyword evidence="11" id="KW-0238">DNA-binding</keyword>
<dbReference type="FunFam" id="3.30.420.390:FF:000004">
    <property type="entry name" value="DNA polymerase subunit gamma-1, mitochondrial"/>
    <property type="match status" value="1"/>
</dbReference>
<dbReference type="Gene3D" id="3.30.420.390">
    <property type="match status" value="2"/>
</dbReference>
<feature type="domain" description="DNA-directed DNA polymerase family A palm" evidence="16">
    <location>
        <begin position="725"/>
        <end position="962"/>
    </location>
</feature>
<evidence type="ECO:0000256" key="11">
    <source>
        <dbReference type="ARBA" id="ARBA00023125"/>
    </source>
</evidence>
<dbReference type="InterPro" id="IPR019760">
    <property type="entry name" value="DNA-dir_DNA_pol_A_CS"/>
</dbReference>
<reference evidence="17 18" key="1">
    <citation type="submission" date="2020-08" db="EMBL/GenBank/DDBJ databases">
        <authorList>
            <person name="Hejnol A."/>
        </authorList>
    </citation>
    <scope>NUCLEOTIDE SEQUENCE [LARGE SCALE GENOMIC DNA]</scope>
</reference>
<dbReference type="GO" id="GO:0042645">
    <property type="term" value="C:mitochondrial nucleoid"/>
    <property type="evidence" value="ECO:0007669"/>
    <property type="project" value="UniProtKB-SubCell"/>
</dbReference>
<dbReference type="OrthoDB" id="5588663at2759"/>
<dbReference type="PROSITE" id="PS00447">
    <property type="entry name" value="DNA_POLYMERASE_A"/>
    <property type="match status" value="1"/>
</dbReference>
<dbReference type="GO" id="GO:0006264">
    <property type="term" value="P:mitochondrial DNA replication"/>
    <property type="evidence" value="ECO:0007669"/>
    <property type="project" value="TreeGrafter"/>
</dbReference>
<evidence type="ECO:0000256" key="10">
    <source>
        <dbReference type="ARBA" id="ARBA00022932"/>
    </source>
</evidence>
<dbReference type="Pfam" id="PF18136">
    <property type="entry name" value="DNApol_Exo"/>
    <property type="match status" value="1"/>
</dbReference>
<comment type="similarity">
    <text evidence="3">Belongs to the DNA polymerase type-A family.</text>
</comment>
<dbReference type="SUPFAM" id="SSF56672">
    <property type="entry name" value="DNA/RNA polymerases"/>
    <property type="match status" value="1"/>
</dbReference>
<dbReference type="Gene3D" id="3.30.70.370">
    <property type="match status" value="1"/>
</dbReference>
<dbReference type="GO" id="GO:0005760">
    <property type="term" value="C:gamma DNA polymerase complex"/>
    <property type="evidence" value="ECO:0007669"/>
    <property type="project" value="InterPro"/>
</dbReference>
<evidence type="ECO:0000256" key="8">
    <source>
        <dbReference type="ARBA" id="ARBA00022705"/>
    </source>
</evidence>
<dbReference type="PRINTS" id="PR00867">
    <property type="entry name" value="DNAPOLG"/>
</dbReference>
<keyword evidence="12" id="KW-0496">Mitochondrion</keyword>
<evidence type="ECO:0000256" key="1">
    <source>
        <dbReference type="ARBA" id="ARBA00001946"/>
    </source>
</evidence>
<evidence type="ECO:0000256" key="7">
    <source>
        <dbReference type="ARBA" id="ARBA00022695"/>
    </source>
</evidence>
<dbReference type="GO" id="GO:0003887">
    <property type="term" value="F:DNA-directed DNA polymerase activity"/>
    <property type="evidence" value="ECO:0007669"/>
    <property type="project" value="UniProtKB-KW"/>
</dbReference>
<dbReference type="EC" id="2.7.7.7" evidence="4"/>
<keyword evidence="13" id="KW-1135">Mitochondrion nucleoid</keyword>
<dbReference type="GO" id="GO:0003677">
    <property type="term" value="F:DNA binding"/>
    <property type="evidence" value="ECO:0007669"/>
    <property type="project" value="UniProtKB-KW"/>
</dbReference>
<proteinExistence type="inferred from homology"/>
<dbReference type="InterPro" id="IPR001098">
    <property type="entry name" value="DNA-dir_DNA_pol_A_palm_dom"/>
</dbReference>
<keyword evidence="10" id="KW-0239">DNA-directed DNA polymerase</keyword>
<comment type="caution">
    <text evidence="17">The sequence shown here is derived from an EMBL/GenBank/DDBJ whole genome shotgun (WGS) entry which is preliminary data.</text>
</comment>
<evidence type="ECO:0000256" key="14">
    <source>
        <dbReference type="ARBA" id="ARBA00031966"/>
    </source>
</evidence>
<dbReference type="Gene3D" id="1.10.150.20">
    <property type="entry name" value="5' to 3' exonuclease, C-terminal subdomain"/>
    <property type="match status" value="1"/>
</dbReference>
<evidence type="ECO:0000256" key="6">
    <source>
        <dbReference type="ARBA" id="ARBA00022679"/>
    </source>
</evidence>
<dbReference type="Proteomes" id="UP000549394">
    <property type="component" value="Unassembled WGS sequence"/>
</dbReference>
<evidence type="ECO:0000313" key="18">
    <source>
        <dbReference type="Proteomes" id="UP000549394"/>
    </source>
</evidence>
<sequence>MLSENLYKQIFKKEKSKKNINIEAINKHLKAHDLHNKSTDVLEDVDLVLPNLRGENLDEHFRNIALDISKPYFDIAERLLTCDIPNKPKHWEYRAGWTKYTSTGWESVEFPDEEGLIVDVEVAVVHGNTPVIATAVSPTAWYSWCSKYLVDKDCVETKLSLNHLIPMESSPSDLDPFKNFKPRLFIGHNCSYDRSFMREQYFLQPSKSRFLDTMSLHIAISGLTSLQRTLFIAKKSDSKRKEVLEYEQSMHQRRSLPNFQWIKESSLNNLSDVYRLHCGGDALKKSDRDIFVKGSLQEIRDQFQELTSYCCEDVLATAKVYRALWPQFKNRFPHPVTFAGMLEMGSAYLPINENWHKYILNSEKAYNSLNGKVLEILMDEADNALKLTQEKYTNDPWLHDLNWTVKVVDEKKVNLKYKEMIKEMSSRDRAEKTRIAMKYSPLLPKRCVHMVGYPEWYRELCPKHYEVSIQKPWGPSNISTLRRITPKLLRLTWDGFPLHYSSSHGWGYLVPKEEFLLGESLEGEILEDECHFPSISALEICKETMKFSPDSKLNYEEKMIDILSKIENAEDPKEKNKLWQELKKHDMKEKNKRRKQRGSNRMPFYHQGNGPHTDVEIPGFYFFKLPHKDGPDANCGNPLSKDYIPKFEEGILRSYSGGKADRIMLFSQMCSYWKMNRERIIKDSFINNEYIGAIIPRVVTAGTVTRRAVESTWLTASNAYQDRVGSELKAMIQCPGGYHFVGADVDSQELWIASLLGDAHFQGIHGCTALAWMTLQGKKSDGTDMHSKTAQLVGISRDQAKVFNYGRIYGAGKTFAERLLRQFNHRLTKEEASKKASVMYAATKGKKLKIKDLDEDGNMRTVVEKWEGGSESEMFNKLELIACSSKPITPVLSCAITKSLEPANVVSDFMTSRINWVVQSSAVDYLHLMLVSMKWLFEKYDIKGRFSISIHDEVRYLVESESRYRAALALQITNLLVRCMFAEKVGMNDLPQSIAFFSSVDIDKCLRKEVHYDCETPSNPYGLKKGYNIDEGETLTIYELLSKTESLNNHT</sequence>
<feature type="region of interest" description="Disordered" evidence="15">
    <location>
        <begin position="582"/>
        <end position="608"/>
    </location>
</feature>
<dbReference type="InterPro" id="IPR043502">
    <property type="entry name" value="DNA/RNA_pol_sf"/>
</dbReference>
<evidence type="ECO:0000256" key="5">
    <source>
        <dbReference type="ARBA" id="ARBA00015350"/>
    </source>
</evidence>
<evidence type="ECO:0000256" key="12">
    <source>
        <dbReference type="ARBA" id="ARBA00023128"/>
    </source>
</evidence>
<evidence type="ECO:0000256" key="9">
    <source>
        <dbReference type="ARBA" id="ARBA00022842"/>
    </source>
</evidence>
<keyword evidence="7" id="KW-0548">Nucleotidyltransferase</keyword>
<evidence type="ECO:0000256" key="4">
    <source>
        <dbReference type="ARBA" id="ARBA00012417"/>
    </source>
</evidence>
<gene>
    <name evidence="17" type="ORF">DGYR_LOCUS9308</name>
</gene>
<dbReference type="AlphaFoldDB" id="A0A7I8VYA1"/>
<evidence type="ECO:0000313" key="17">
    <source>
        <dbReference type="EMBL" id="CAD5121345.1"/>
    </source>
</evidence>
<dbReference type="Pfam" id="PF00476">
    <property type="entry name" value="DNA_pol_A"/>
    <property type="match status" value="1"/>
</dbReference>
<keyword evidence="6" id="KW-0808">Transferase</keyword>
<dbReference type="FunFam" id="1.10.150.20:FF:000024">
    <property type="entry name" value="DNA polymerase gamma, catalytic subunit"/>
    <property type="match status" value="1"/>
</dbReference>